<dbReference type="PANTHER" id="PTHR31900:SF27">
    <property type="entry name" value="FBD DOMAIN-CONTAINING PROTEIN"/>
    <property type="match status" value="1"/>
</dbReference>
<protein>
    <recommendedName>
        <fullName evidence="1">FBD domain-containing protein</fullName>
    </recommendedName>
</protein>
<dbReference type="InterPro" id="IPR006566">
    <property type="entry name" value="FBD"/>
</dbReference>
<organism evidence="2 3">
    <name type="scientific">Rhododendron williamsianum</name>
    <dbReference type="NCBI Taxonomy" id="262921"/>
    <lineage>
        <taxon>Eukaryota</taxon>
        <taxon>Viridiplantae</taxon>
        <taxon>Streptophyta</taxon>
        <taxon>Embryophyta</taxon>
        <taxon>Tracheophyta</taxon>
        <taxon>Spermatophyta</taxon>
        <taxon>Magnoliopsida</taxon>
        <taxon>eudicotyledons</taxon>
        <taxon>Gunneridae</taxon>
        <taxon>Pentapetalae</taxon>
        <taxon>asterids</taxon>
        <taxon>Ericales</taxon>
        <taxon>Ericaceae</taxon>
        <taxon>Ericoideae</taxon>
        <taxon>Rhodoreae</taxon>
        <taxon>Rhododendron</taxon>
    </lineage>
</organism>
<evidence type="ECO:0000259" key="1">
    <source>
        <dbReference type="Pfam" id="PF08387"/>
    </source>
</evidence>
<dbReference type="InterPro" id="IPR050232">
    <property type="entry name" value="FBL13/AtMIF1-like"/>
</dbReference>
<keyword evidence="3" id="KW-1185">Reference proteome</keyword>
<gene>
    <name evidence="2" type="ORF">C3L33_06181</name>
</gene>
<evidence type="ECO:0000313" key="2">
    <source>
        <dbReference type="EMBL" id="KAE9461912.1"/>
    </source>
</evidence>
<comment type="caution">
    <text evidence="2">The sequence shown here is derived from an EMBL/GenBank/DDBJ whole genome shotgun (WGS) entry which is preliminary data.</text>
</comment>
<dbReference type="Proteomes" id="UP000428333">
    <property type="component" value="Linkage Group LG04"/>
</dbReference>
<reference evidence="2 3" key="1">
    <citation type="journal article" date="2019" name="Genome Biol. Evol.">
        <title>The Rhododendron genome and chromosomal organization provide insight into shared whole-genome duplications across the heath family (Ericaceae).</title>
        <authorList>
            <person name="Soza V.L."/>
            <person name="Lindsley D."/>
            <person name="Waalkes A."/>
            <person name="Ramage E."/>
            <person name="Patwardhan R.P."/>
            <person name="Burton J.N."/>
            <person name="Adey A."/>
            <person name="Kumar A."/>
            <person name="Qiu R."/>
            <person name="Shendure J."/>
            <person name="Hall B."/>
        </authorList>
    </citation>
    <scope>NUCLEOTIDE SEQUENCE [LARGE SCALE GENOMIC DNA]</scope>
    <source>
        <strain evidence="2">RSF 1966-606</strain>
    </source>
</reference>
<sequence>MEFLENSPCLETLVFKEGLGYLYDCEEFERLHRSPARNVPSCLLFHLKEIEISDFRGEKEWEIVDYFLQNAKVLEKVNIDYGYRGDSKWTMHASRT</sequence>
<dbReference type="EMBL" id="QEFC01000933">
    <property type="protein sequence ID" value="KAE9461912.1"/>
    <property type="molecule type" value="Genomic_DNA"/>
</dbReference>
<dbReference type="AlphaFoldDB" id="A0A6A4LXH2"/>
<dbReference type="PANTHER" id="PTHR31900">
    <property type="entry name" value="F-BOX/RNI SUPERFAMILY PROTEIN-RELATED"/>
    <property type="match status" value="1"/>
</dbReference>
<name>A0A6A4LXH2_9ERIC</name>
<dbReference type="OrthoDB" id="612216at2759"/>
<dbReference type="Pfam" id="PF08387">
    <property type="entry name" value="FBD"/>
    <property type="match status" value="1"/>
</dbReference>
<feature type="domain" description="FBD" evidence="1">
    <location>
        <begin position="37"/>
        <end position="79"/>
    </location>
</feature>
<accession>A0A6A4LXH2</accession>
<evidence type="ECO:0000313" key="3">
    <source>
        <dbReference type="Proteomes" id="UP000428333"/>
    </source>
</evidence>
<proteinExistence type="predicted"/>
<feature type="non-terminal residue" evidence="2">
    <location>
        <position position="1"/>
    </location>
</feature>